<dbReference type="PROSITE" id="PS50011">
    <property type="entry name" value="PROTEIN_KINASE_DOM"/>
    <property type="match status" value="1"/>
</dbReference>
<keyword evidence="15" id="KW-1185">Reference proteome</keyword>
<dbReference type="InterPro" id="IPR011009">
    <property type="entry name" value="Kinase-like_dom_sf"/>
</dbReference>
<feature type="transmembrane region" description="Helical" evidence="11">
    <location>
        <begin position="388"/>
        <end position="408"/>
    </location>
</feature>
<evidence type="ECO:0000256" key="5">
    <source>
        <dbReference type="ARBA" id="ARBA00022741"/>
    </source>
</evidence>
<dbReference type="CDD" id="cd06577">
    <property type="entry name" value="PASTA_pknB"/>
    <property type="match status" value="1"/>
</dbReference>
<dbReference type="Pfam" id="PF00069">
    <property type="entry name" value="Pkinase"/>
    <property type="match status" value="1"/>
</dbReference>
<dbReference type="Gene3D" id="3.30.10.20">
    <property type="match status" value="2"/>
</dbReference>
<evidence type="ECO:0000256" key="9">
    <source>
        <dbReference type="ARBA" id="ARBA00048679"/>
    </source>
</evidence>
<keyword evidence="11" id="KW-0472">Membrane</keyword>
<evidence type="ECO:0000313" key="14">
    <source>
        <dbReference type="EMBL" id="GAA1989217.1"/>
    </source>
</evidence>
<dbReference type="Pfam" id="PF03793">
    <property type="entry name" value="PASTA"/>
    <property type="match status" value="1"/>
</dbReference>
<feature type="compositionally biased region" description="Low complexity" evidence="10">
    <location>
        <begin position="580"/>
        <end position="599"/>
    </location>
</feature>
<dbReference type="PROSITE" id="PS51178">
    <property type="entry name" value="PASTA"/>
    <property type="match status" value="1"/>
</dbReference>
<dbReference type="PANTHER" id="PTHR43289">
    <property type="entry name" value="MITOGEN-ACTIVATED PROTEIN KINASE KINASE KINASE 20-RELATED"/>
    <property type="match status" value="1"/>
</dbReference>
<feature type="domain" description="Protein kinase" evidence="12">
    <location>
        <begin position="15"/>
        <end position="277"/>
    </location>
</feature>
<keyword evidence="5" id="KW-0547">Nucleotide-binding</keyword>
<dbReference type="RefSeq" id="WP_344065234.1">
    <property type="nucleotide sequence ID" value="NZ_BAAAPU010000009.1"/>
</dbReference>
<dbReference type="SMART" id="SM00740">
    <property type="entry name" value="PASTA"/>
    <property type="match status" value="2"/>
</dbReference>
<dbReference type="PROSITE" id="PS00108">
    <property type="entry name" value="PROTEIN_KINASE_ST"/>
    <property type="match status" value="1"/>
</dbReference>
<keyword evidence="4" id="KW-0677">Repeat</keyword>
<keyword evidence="2" id="KW-0723">Serine/threonine-protein kinase</keyword>
<feature type="compositionally biased region" description="Basic and acidic residues" evidence="10">
    <location>
        <begin position="602"/>
        <end position="616"/>
    </location>
</feature>
<feature type="domain" description="PASTA" evidence="13">
    <location>
        <begin position="446"/>
        <end position="507"/>
    </location>
</feature>
<comment type="catalytic activity">
    <reaction evidence="9">
        <text>L-seryl-[protein] + ATP = O-phospho-L-seryl-[protein] + ADP + H(+)</text>
        <dbReference type="Rhea" id="RHEA:17989"/>
        <dbReference type="Rhea" id="RHEA-COMP:9863"/>
        <dbReference type="Rhea" id="RHEA-COMP:11604"/>
        <dbReference type="ChEBI" id="CHEBI:15378"/>
        <dbReference type="ChEBI" id="CHEBI:29999"/>
        <dbReference type="ChEBI" id="CHEBI:30616"/>
        <dbReference type="ChEBI" id="CHEBI:83421"/>
        <dbReference type="ChEBI" id="CHEBI:456216"/>
        <dbReference type="EC" id="2.7.11.1"/>
    </reaction>
</comment>
<keyword evidence="11" id="KW-0812">Transmembrane</keyword>
<comment type="catalytic activity">
    <reaction evidence="8">
        <text>L-threonyl-[protein] + ATP = O-phospho-L-threonyl-[protein] + ADP + H(+)</text>
        <dbReference type="Rhea" id="RHEA:46608"/>
        <dbReference type="Rhea" id="RHEA-COMP:11060"/>
        <dbReference type="Rhea" id="RHEA-COMP:11605"/>
        <dbReference type="ChEBI" id="CHEBI:15378"/>
        <dbReference type="ChEBI" id="CHEBI:30013"/>
        <dbReference type="ChEBI" id="CHEBI:30616"/>
        <dbReference type="ChEBI" id="CHEBI:61977"/>
        <dbReference type="ChEBI" id="CHEBI:456216"/>
        <dbReference type="EC" id="2.7.11.1"/>
    </reaction>
</comment>
<dbReference type="Gene3D" id="1.10.510.10">
    <property type="entry name" value="Transferase(Phosphotransferase) domain 1"/>
    <property type="match status" value="1"/>
</dbReference>
<name>A0ABP5E399_9MICO</name>
<evidence type="ECO:0000256" key="3">
    <source>
        <dbReference type="ARBA" id="ARBA00022679"/>
    </source>
</evidence>
<dbReference type="PANTHER" id="PTHR43289:SF6">
    <property type="entry name" value="SERINE_THREONINE-PROTEIN KINASE NEKL-3"/>
    <property type="match status" value="1"/>
</dbReference>
<dbReference type="EMBL" id="BAAAPU010000009">
    <property type="protein sequence ID" value="GAA1989217.1"/>
    <property type="molecule type" value="Genomic_DNA"/>
</dbReference>
<feature type="region of interest" description="Disordered" evidence="10">
    <location>
        <begin position="580"/>
        <end position="616"/>
    </location>
</feature>
<organism evidence="14 15">
    <name type="scientific">Terrabacter lapilli</name>
    <dbReference type="NCBI Taxonomy" id="436231"/>
    <lineage>
        <taxon>Bacteria</taxon>
        <taxon>Bacillati</taxon>
        <taxon>Actinomycetota</taxon>
        <taxon>Actinomycetes</taxon>
        <taxon>Micrococcales</taxon>
        <taxon>Intrasporangiaceae</taxon>
        <taxon>Terrabacter</taxon>
    </lineage>
</organism>
<evidence type="ECO:0000313" key="15">
    <source>
        <dbReference type="Proteomes" id="UP001500013"/>
    </source>
</evidence>
<feature type="region of interest" description="Disordered" evidence="10">
    <location>
        <begin position="414"/>
        <end position="450"/>
    </location>
</feature>
<dbReference type="SUPFAM" id="SSF56112">
    <property type="entry name" value="Protein kinase-like (PK-like)"/>
    <property type="match status" value="1"/>
</dbReference>
<evidence type="ECO:0000259" key="12">
    <source>
        <dbReference type="PROSITE" id="PS50011"/>
    </source>
</evidence>
<evidence type="ECO:0000259" key="13">
    <source>
        <dbReference type="PROSITE" id="PS51178"/>
    </source>
</evidence>
<evidence type="ECO:0000256" key="1">
    <source>
        <dbReference type="ARBA" id="ARBA00012513"/>
    </source>
</evidence>
<keyword evidence="11" id="KW-1133">Transmembrane helix</keyword>
<evidence type="ECO:0000256" key="6">
    <source>
        <dbReference type="ARBA" id="ARBA00022777"/>
    </source>
</evidence>
<evidence type="ECO:0000256" key="11">
    <source>
        <dbReference type="SAM" id="Phobius"/>
    </source>
</evidence>
<evidence type="ECO:0000256" key="10">
    <source>
        <dbReference type="SAM" id="MobiDB-lite"/>
    </source>
</evidence>
<dbReference type="InterPro" id="IPR008271">
    <property type="entry name" value="Ser/Thr_kinase_AS"/>
</dbReference>
<feature type="compositionally biased region" description="Low complexity" evidence="10">
    <location>
        <begin position="359"/>
        <end position="376"/>
    </location>
</feature>
<evidence type="ECO:0000256" key="8">
    <source>
        <dbReference type="ARBA" id="ARBA00047899"/>
    </source>
</evidence>
<comment type="caution">
    <text evidence="14">The sequence shown here is derived from an EMBL/GenBank/DDBJ whole genome shotgun (WGS) entry which is preliminary data.</text>
</comment>
<dbReference type="CDD" id="cd14014">
    <property type="entry name" value="STKc_PknB_like"/>
    <property type="match status" value="1"/>
</dbReference>
<protein>
    <recommendedName>
        <fullName evidence="1">non-specific serine/threonine protein kinase</fullName>
        <ecNumber evidence="1">2.7.11.1</ecNumber>
    </recommendedName>
</protein>
<feature type="compositionally biased region" description="Low complexity" evidence="10">
    <location>
        <begin position="414"/>
        <end position="442"/>
    </location>
</feature>
<keyword evidence="6" id="KW-0418">Kinase</keyword>
<sequence length="616" mass="62201">MSVDSSPSVRLAQRYLLLERIAVGGMGEVHLATDERLGRRVAVKVLAPVYADSPDFVERFRREALTAAALSHPNIAQVYDYGVDGSSHFIVMEHVEGSDLARLLRERGRLTPADAVRVAEQVCAALAAAHRAGVVHRDIKPGNVMVRPDGTVKVTDFGIAQALGQASLTETGTVMGTAAYVSPEQARGQASTPASDLYSLGILLFQMLTGAVPFEGPTPVAIAMRHLDEPVPLPSSRVADLPANLDEVVTRATAKSPADRYPDADAMAAALRGRERLAEEATRALPLAEATQLLDPAEDDHAAATGRAGAAAAGAAGAAGGGTAVMPAVGALGAGSAAGAGAVAGARGASSGPLPPSAPSGRPATSPTGPDSSRSAGRPRRRRGPSPLVWGLGALVVVLVAALVFALLRQPGTATTPTAGARPSPTASAPTSSAPPTTAAPSDGSTVPADLVGQSRSVAVSELISRGVNVRWVLVRSSQPNDAVLASYPAPGQPVAKGETVALVVSRANPPDRVNSSFLVPDGLVGANADAAMSRIDATDVRVTRVTIPSQSPDGQVIATWPSAGQPTTEGVVVLVVSGGTTNGAASSTSSTTSNPAGSDTKGAKKGDKGGKKQGG</sequence>
<dbReference type="SMART" id="SM00220">
    <property type="entry name" value="S_TKc"/>
    <property type="match status" value="1"/>
</dbReference>
<keyword evidence="3" id="KW-0808">Transferase</keyword>
<proteinExistence type="predicted"/>
<dbReference type="InterPro" id="IPR005543">
    <property type="entry name" value="PASTA_dom"/>
</dbReference>
<evidence type="ECO:0000256" key="7">
    <source>
        <dbReference type="ARBA" id="ARBA00022840"/>
    </source>
</evidence>
<feature type="region of interest" description="Disordered" evidence="10">
    <location>
        <begin position="343"/>
        <end position="384"/>
    </location>
</feature>
<dbReference type="InterPro" id="IPR000719">
    <property type="entry name" value="Prot_kinase_dom"/>
</dbReference>
<evidence type="ECO:0000256" key="2">
    <source>
        <dbReference type="ARBA" id="ARBA00022527"/>
    </source>
</evidence>
<gene>
    <name evidence="14" type="ORF">GCM10009817_33780</name>
</gene>
<dbReference type="Proteomes" id="UP001500013">
    <property type="component" value="Unassembled WGS sequence"/>
</dbReference>
<feature type="compositionally biased region" description="Low complexity" evidence="10">
    <location>
        <begin position="343"/>
        <end position="352"/>
    </location>
</feature>
<dbReference type="EC" id="2.7.11.1" evidence="1"/>
<reference evidence="15" key="1">
    <citation type="journal article" date="2019" name="Int. J. Syst. Evol. Microbiol.">
        <title>The Global Catalogue of Microorganisms (GCM) 10K type strain sequencing project: providing services to taxonomists for standard genome sequencing and annotation.</title>
        <authorList>
            <consortium name="The Broad Institute Genomics Platform"/>
            <consortium name="The Broad Institute Genome Sequencing Center for Infectious Disease"/>
            <person name="Wu L."/>
            <person name="Ma J."/>
        </authorList>
    </citation>
    <scope>NUCLEOTIDE SEQUENCE [LARGE SCALE GENOMIC DNA]</scope>
    <source>
        <strain evidence="15">JCM 15628</strain>
    </source>
</reference>
<evidence type="ECO:0000256" key="4">
    <source>
        <dbReference type="ARBA" id="ARBA00022737"/>
    </source>
</evidence>
<accession>A0ABP5E399</accession>
<keyword evidence="7" id="KW-0067">ATP-binding</keyword>
<dbReference type="Gene3D" id="3.30.200.20">
    <property type="entry name" value="Phosphorylase Kinase, domain 1"/>
    <property type="match status" value="1"/>
</dbReference>